<reference evidence="3 4" key="1">
    <citation type="submission" date="2016-10" db="EMBL/GenBank/DDBJ databases">
        <authorList>
            <person name="de Groot N.N."/>
        </authorList>
    </citation>
    <scope>NUCLEOTIDE SEQUENCE [LARGE SCALE GENOMIC DNA]</scope>
    <source>
        <strain evidence="3 4">DSM 26515</strain>
    </source>
</reference>
<organism evidence="3 4">
    <name type="scientific">Frateuria terrea</name>
    <dbReference type="NCBI Taxonomy" id="529704"/>
    <lineage>
        <taxon>Bacteria</taxon>
        <taxon>Pseudomonadati</taxon>
        <taxon>Pseudomonadota</taxon>
        <taxon>Gammaproteobacteria</taxon>
        <taxon>Lysobacterales</taxon>
        <taxon>Rhodanobacteraceae</taxon>
        <taxon>Frateuria</taxon>
    </lineage>
</organism>
<evidence type="ECO:0000313" key="4">
    <source>
        <dbReference type="Proteomes" id="UP000199420"/>
    </source>
</evidence>
<dbReference type="Gene3D" id="3.30.70.1060">
    <property type="entry name" value="Dimeric alpha+beta barrel"/>
    <property type="match status" value="1"/>
</dbReference>
<proteinExistence type="inferred from homology"/>
<name>A0A1H6U8H5_9GAMM</name>
<dbReference type="PANTHER" id="PTHR33606:SF3">
    <property type="entry name" value="PROTEIN YCII"/>
    <property type="match status" value="1"/>
</dbReference>
<dbReference type="EMBL" id="FNYC01000003">
    <property type="protein sequence ID" value="SEI87816.1"/>
    <property type="molecule type" value="Genomic_DNA"/>
</dbReference>
<dbReference type="InterPro" id="IPR051807">
    <property type="entry name" value="Sec-metab_biosynth-assoc"/>
</dbReference>
<accession>A0A1H6U8H5</accession>
<protein>
    <recommendedName>
        <fullName evidence="2">YCII-related domain-containing protein</fullName>
    </recommendedName>
</protein>
<dbReference type="Proteomes" id="UP000199420">
    <property type="component" value="Unassembled WGS sequence"/>
</dbReference>
<dbReference type="STRING" id="529704.SAMN02927913_1820"/>
<dbReference type="Pfam" id="PF03795">
    <property type="entry name" value="YCII"/>
    <property type="match status" value="1"/>
</dbReference>
<dbReference type="PANTHER" id="PTHR33606">
    <property type="entry name" value="PROTEIN YCII"/>
    <property type="match status" value="1"/>
</dbReference>
<evidence type="ECO:0000259" key="2">
    <source>
        <dbReference type="Pfam" id="PF03795"/>
    </source>
</evidence>
<dbReference type="RefSeq" id="WP_091336113.1">
    <property type="nucleotide sequence ID" value="NZ_FNYC01000003.1"/>
</dbReference>
<dbReference type="InterPro" id="IPR005545">
    <property type="entry name" value="YCII"/>
</dbReference>
<dbReference type="NCBIfam" id="NF008473">
    <property type="entry name" value="PRK11370.1"/>
    <property type="match status" value="1"/>
</dbReference>
<keyword evidence="4" id="KW-1185">Reference proteome</keyword>
<dbReference type="SUPFAM" id="SSF54909">
    <property type="entry name" value="Dimeric alpha+beta barrel"/>
    <property type="match status" value="1"/>
</dbReference>
<evidence type="ECO:0000313" key="3">
    <source>
        <dbReference type="EMBL" id="SEI87816.1"/>
    </source>
</evidence>
<dbReference type="AlphaFoldDB" id="A0A1H6U8H5"/>
<dbReference type="OrthoDB" id="9797014at2"/>
<evidence type="ECO:0000256" key="1">
    <source>
        <dbReference type="ARBA" id="ARBA00007689"/>
    </source>
</evidence>
<sequence>MWFAIVGTDVPDSLEKRKSARPEHLARLEKLQAEGRLLLAGPFPAIESEDPGPAGFTGSLIIAEFQTLEHAQRWAEADPYVAAGVYAGVEVKPFRQTLP</sequence>
<dbReference type="InterPro" id="IPR011008">
    <property type="entry name" value="Dimeric_a/b-barrel"/>
</dbReference>
<gene>
    <name evidence="3" type="ORF">SAMN04487997_1904</name>
</gene>
<feature type="domain" description="YCII-related" evidence="2">
    <location>
        <begin position="1"/>
        <end position="95"/>
    </location>
</feature>
<comment type="similarity">
    <text evidence="1">Belongs to the YciI family.</text>
</comment>